<sequence length="63" mass="7125">MSIVQKVMDMLGKHADKADSTIDKTGDMIDKKTGNKYKSQIDSAQQKAKETARQIADKQRRSR</sequence>
<dbReference type="OrthoDB" id="5125103at2"/>
<reference evidence="2 3" key="1">
    <citation type="submission" date="2018-11" db="EMBL/GenBank/DDBJ databases">
        <title>Sequencing the genomes of 1000 actinobacteria strains.</title>
        <authorList>
            <person name="Klenk H.-P."/>
        </authorList>
    </citation>
    <scope>NUCLEOTIDE SEQUENCE [LARGE SCALE GENOMIC DNA]</scope>
    <source>
        <strain evidence="2 3">DSM 44254</strain>
    </source>
</reference>
<evidence type="ECO:0000313" key="3">
    <source>
        <dbReference type="Proteomes" id="UP000272400"/>
    </source>
</evidence>
<feature type="compositionally biased region" description="Basic and acidic residues" evidence="1">
    <location>
        <begin position="17"/>
        <end position="33"/>
    </location>
</feature>
<keyword evidence="3" id="KW-1185">Reference proteome</keyword>
<feature type="compositionally biased region" description="Polar residues" evidence="1">
    <location>
        <begin position="36"/>
        <end position="46"/>
    </location>
</feature>
<evidence type="ECO:0000256" key="1">
    <source>
        <dbReference type="SAM" id="MobiDB-lite"/>
    </source>
</evidence>
<feature type="compositionally biased region" description="Basic and acidic residues" evidence="1">
    <location>
        <begin position="47"/>
        <end position="63"/>
    </location>
</feature>
<organism evidence="2 3">
    <name type="scientific">Actinocorallia herbida</name>
    <dbReference type="NCBI Taxonomy" id="58109"/>
    <lineage>
        <taxon>Bacteria</taxon>
        <taxon>Bacillati</taxon>
        <taxon>Actinomycetota</taxon>
        <taxon>Actinomycetes</taxon>
        <taxon>Streptosporangiales</taxon>
        <taxon>Thermomonosporaceae</taxon>
        <taxon>Actinocorallia</taxon>
    </lineage>
</organism>
<gene>
    <name evidence="2" type="ORF">EDD29_1112</name>
</gene>
<feature type="region of interest" description="Disordered" evidence="1">
    <location>
        <begin position="17"/>
        <end position="63"/>
    </location>
</feature>
<dbReference type="Pfam" id="PF14013">
    <property type="entry name" value="MT0933_antitox"/>
    <property type="match status" value="1"/>
</dbReference>
<comment type="caution">
    <text evidence="2">The sequence shown here is derived from an EMBL/GenBank/DDBJ whole genome shotgun (WGS) entry which is preliminary data.</text>
</comment>
<accession>A0A3N1CQL8</accession>
<proteinExistence type="predicted"/>
<dbReference type="AlphaFoldDB" id="A0A3N1CQL8"/>
<evidence type="ECO:0000313" key="2">
    <source>
        <dbReference type="EMBL" id="ROO83606.1"/>
    </source>
</evidence>
<dbReference type="InterPro" id="IPR028037">
    <property type="entry name" value="Antitoxin_Rv0909/MT0933"/>
</dbReference>
<dbReference type="EMBL" id="RJKE01000001">
    <property type="protein sequence ID" value="ROO83606.1"/>
    <property type="molecule type" value="Genomic_DNA"/>
</dbReference>
<dbReference type="Proteomes" id="UP000272400">
    <property type="component" value="Unassembled WGS sequence"/>
</dbReference>
<dbReference type="RefSeq" id="WP_123662887.1">
    <property type="nucleotide sequence ID" value="NZ_RJKE01000001.1"/>
</dbReference>
<name>A0A3N1CQL8_9ACTN</name>
<protein>
    <submittedName>
        <fullName evidence="2">Antitoxin protein of toxin-antitoxin system</fullName>
    </submittedName>
</protein>